<name>A0A2H3D352_ARMGA</name>
<dbReference type="AlphaFoldDB" id="A0A2H3D352"/>
<protein>
    <recommendedName>
        <fullName evidence="1">Metallo-beta-lactamase domain-containing protein</fullName>
    </recommendedName>
</protein>
<dbReference type="InterPro" id="IPR036866">
    <property type="entry name" value="RibonucZ/Hydroxyglut_hydro"/>
</dbReference>
<reference evidence="3" key="1">
    <citation type="journal article" date="2017" name="Nat. Ecol. Evol.">
        <title>Genome expansion and lineage-specific genetic innovations in the forest pathogenic fungi Armillaria.</title>
        <authorList>
            <person name="Sipos G."/>
            <person name="Prasanna A.N."/>
            <person name="Walter M.C."/>
            <person name="O'Connor E."/>
            <person name="Balint B."/>
            <person name="Krizsan K."/>
            <person name="Kiss B."/>
            <person name="Hess J."/>
            <person name="Varga T."/>
            <person name="Slot J."/>
            <person name="Riley R."/>
            <person name="Boka B."/>
            <person name="Rigling D."/>
            <person name="Barry K."/>
            <person name="Lee J."/>
            <person name="Mihaltcheva S."/>
            <person name="LaButti K."/>
            <person name="Lipzen A."/>
            <person name="Waldron R."/>
            <person name="Moloney N.M."/>
            <person name="Sperisen C."/>
            <person name="Kredics L."/>
            <person name="Vagvoelgyi C."/>
            <person name="Patrignani A."/>
            <person name="Fitzpatrick D."/>
            <person name="Nagy I."/>
            <person name="Doyle S."/>
            <person name="Anderson J.B."/>
            <person name="Grigoriev I.V."/>
            <person name="Gueldener U."/>
            <person name="Muensterkoetter M."/>
            <person name="Nagy L.G."/>
        </authorList>
    </citation>
    <scope>NUCLEOTIDE SEQUENCE [LARGE SCALE GENOMIC DNA]</scope>
    <source>
        <strain evidence="3">Ar21-2</strain>
    </source>
</reference>
<organism evidence="2 3">
    <name type="scientific">Armillaria gallica</name>
    <name type="common">Bulbous honey fungus</name>
    <name type="synonym">Armillaria bulbosa</name>
    <dbReference type="NCBI Taxonomy" id="47427"/>
    <lineage>
        <taxon>Eukaryota</taxon>
        <taxon>Fungi</taxon>
        <taxon>Dikarya</taxon>
        <taxon>Basidiomycota</taxon>
        <taxon>Agaricomycotina</taxon>
        <taxon>Agaricomycetes</taxon>
        <taxon>Agaricomycetidae</taxon>
        <taxon>Agaricales</taxon>
        <taxon>Marasmiineae</taxon>
        <taxon>Physalacriaceae</taxon>
        <taxon>Armillaria</taxon>
    </lineage>
</organism>
<dbReference type="GO" id="GO:0005737">
    <property type="term" value="C:cytoplasm"/>
    <property type="evidence" value="ECO:0007669"/>
    <property type="project" value="TreeGrafter"/>
</dbReference>
<evidence type="ECO:0000313" key="2">
    <source>
        <dbReference type="EMBL" id="PBK88174.1"/>
    </source>
</evidence>
<dbReference type="Gene3D" id="3.60.15.10">
    <property type="entry name" value="Ribonuclease Z/Hydroxyacylglutathione hydrolase-like"/>
    <property type="match status" value="1"/>
</dbReference>
<dbReference type="Proteomes" id="UP000217790">
    <property type="component" value="Unassembled WGS sequence"/>
</dbReference>
<dbReference type="SUPFAM" id="SSF56281">
    <property type="entry name" value="Metallo-hydrolase/oxidoreductase"/>
    <property type="match status" value="1"/>
</dbReference>
<dbReference type="OrthoDB" id="332863at2759"/>
<dbReference type="InterPro" id="IPR001279">
    <property type="entry name" value="Metallo-B-lactamas"/>
</dbReference>
<evidence type="ECO:0000259" key="1">
    <source>
        <dbReference type="Pfam" id="PF12706"/>
    </source>
</evidence>
<accession>A0A2H3D352</accession>
<feature type="domain" description="Metallo-beta-lactamase" evidence="1">
    <location>
        <begin position="9"/>
        <end position="137"/>
    </location>
</feature>
<gene>
    <name evidence="2" type="ORF">ARMGADRAFT_434527</name>
</gene>
<sequence length="143" mass="16287">MCFSARRQREVYQIPWNTQWTRAYTLMLVGRTTHGDTPACPSRLCGPAVDAECKKVYFAGDTGPQFVRRQGSRGRGRETRVPRAQGDWEYFGGFDLAMIPIIAYEPKWFMLNIHCVPQDGVHIVKGIRAKKVITMHWGCRPGA</sequence>
<dbReference type="PANTHER" id="PTHR15032:SF4">
    <property type="entry name" value="N-ACYL-PHOSPHATIDYLETHANOLAMINE-HYDROLYZING PHOSPHOLIPASE D"/>
    <property type="match status" value="1"/>
</dbReference>
<dbReference type="InParanoid" id="A0A2H3D352"/>
<keyword evidence="3" id="KW-1185">Reference proteome</keyword>
<proteinExistence type="predicted"/>
<dbReference type="PANTHER" id="PTHR15032">
    <property type="entry name" value="N-ACYL-PHOSPHATIDYLETHANOLAMINE-HYDROLYZING PHOSPHOLIPASE D"/>
    <property type="match status" value="1"/>
</dbReference>
<evidence type="ECO:0000313" key="3">
    <source>
        <dbReference type="Proteomes" id="UP000217790"/>
    </source>
</evidence>
<dbReference type="Pfam" id="PF12706">
    <property type="entry name" value="Lactamase_B_2"/>
    <property type="match status" value="1"/>
</dbReference>
<dbReference type="EMBL" id="KZ293674">
    <property type="protein sequence ID" value="PBK88174.1"/>
    <property type="molecule type" value="Genomic_DNA"/>
</dbReference>